<accession>A0A2T6ZNR2</accession>
<dbReference type="SMART" id="SM01219">
    <property type="entry name" value="Frataxin_Cyay"/>
    <property type="match status" value="1"/>
</dbReference>
<dbReference type="Gene3D" id="3.30.920.10">
    <property type="entry name" value="Frataxin/CyaY"/>
    <property type="match status" value="1"/>
</dbReference>
<keyword evidence="10" id="KW-0406">Ion transport</keyword>
<sequence>MHEYHNIADGSLEILYGAFEALIEERDDVDVEYNSGVLTFVHPNGTYVINKQPFNRQIWLSSPVSGPKRYDWDCDDWVSARDGSRMKDLLEEEVGIKVGFVGLDPMNS</sequence>
<dbReference type="NCBIfam" id="TIGR03421">
    <property type="entry name" value="FeS_CyaY"/>
    <property type="match status" value="1"/>
</dbReference>
<organism evidence="13 14">
    <name type="scientific">Tuber borchii</name>
    <name type="common">White truffle</name>
    <dbReference type="NCBI Taxonomy" id="42251"/>
    <lineage>
        <taxon>Eukaryota</taxon>
        <taxon>Fungi</taxon>
        <taxon>Dikarya</taxon>
        <taxon>Ascomycota</taxon>
        <taxon>Pezizomycotina</taxon>
        <taxon>Pezizomycetes</taxon>
        <taxon>Pezizales</taxon>
        <taxon>Tuberaceae</taxon>
        <taxon>Tuber</taxon>
    </lineage>
</organism>
<dbReference type="Proteomes" id="UP000244722">
    <property type="component" value="Unassembled WGS sequence"/>
</dbReference>
<comment type="catalytic activity">
    <reaction evidence="12">
        <text>4 Fe(2+) + O2 + 4 H(+) = 4 Fe(3+) + 2 H2O</text>
        <dbReference type="Rhea" id="RHEA:11148"/>
        <dbReference type="ChEBI" id="CHEBI:15377"/>
        <dbReference type="ChEBI" id="CHEBI:15378"/>
        <dbReference type="ChEBI" id="CHEBI:15379"/>
        <dbReference type="ChEBI" id="CHEBI:29033"/>
        <dbReference type="ChEBI" id="CHEBI:29034"/>
        <dbReference type="EC" id="1.16.3.1"/>
    </reaction>
</comment>
<dbReference type="GO" id="GO:0005739">
    <property type="term" value="C:mitochondrion"/>
    <property type="evidence" value="ECO:0007669"/>
    <property type="project" value="UniProtKB-SubCell"/>
</dbReference>
<keyword evidence="8" id="KW-0560">Oxidoreductase</keyword>
<dbReference type="GO" id="GO:0006826">
    <property type="term" value="P:iron ion transport"/>
    <property type="evidence" value="ECO:0007669"/>
    <property type="project" value="UniProtKB-KW"/>
</dbReference>
<evidence type="ECO:0000256" key="3">
    <source>
        <dbReference type="ARBA" id="ARBA00013107"/>
    </source>
</evidence>
<evidence type="ECO:0000256" key="4">
    <source>
        <dbReference type="ARBA" id="ARBA00022434"/>
    </source>
</evidence>
<evidence type="ECO:0000313" key="14">
    <source>
        <dbReference type="Proteomes" id="UP000244722"/>
    </source>
</evidence>
<name>A0A2T6ZNR2_TUBBO</name>
<dbReference type="SUPFAM" id="SSF55387">
    <property type="entry name" value="Frataxin/Nqo15-like"/>
    <property type="match status" value="1"/>
</dbReference>
<dbReference type="Pfam" id="PF01491">
    <property type="entry name" value="Frataxin_Cyay"/>
    <property type="match status" value="1"/>
</dbReference>
<evidence type="ECO:0000256" key="12">
    <source>
        <dbReference type="ARBA" id="ARBA00047990"/>
    </source>
</evidence>
<keyword evidence="14" id="KW-1185">Reference proteome</keyword>
<evidence type="ECO:0000256" key="2">
    <source>
        <dbReference type="ARBA" id="ARBA00008183"/>
    </source>
</evidence>
<evidence type="ECO:0000256" key="9">
    <source>
        <dbReference type="ARBA" id="ARBA00023004"/>
    </source>
</evidence>
<keyword evidence="7" id="KW-0809">Transit peptide</keyword>
<dbReference type="GO" id="GO:0004322">
    <property type="term" value="F:ferroxidase activity"/>
    <property type="evidence" value="ECO:0007669"/>
    <property type="project" value="UniProtKB-EC"/>
</dbReference>
<evidence type="ECO:0000256" key="11">
    <source>
        <dbReference type="ARBA" id="ARBA00023128"/>
    </source>
</evidence>
<reference evidence="13 14" key="1">
    <citation type="submission" date="2017-04" db="EMBL/GenBank/DDBJ databases">
        <title>Draft genome sequence of Tuber borchii Vittad., a whitish edible truffle.</title>
        <authorList>
            <consortium name="DOE Joint Genome Institute"/>
            <person name="Murat C."/>
            <person name="Kuo A."/>
            <person name="Barry K.W."/>
            <person name="Clum A."/>
            <person name="Dockter R.B."/>
            <person name="Fauchery L."/>
            <person name="Iotti M."/>
            <person name="Kohler A."/>
            <person name="Labutti K."/>
            <person name="Lindquist E.A."/>
            <person name="Lipzen A."/>
            <person name="Ohm R.A."/>
            <person name="Wang M."/>
            <person name="Grigoriev I.V."/>
            <person name="Zambonelli A."/>
            <person name="Martin F.M."/>
        </authorList>
    </citation>
    <scope>NUCLEOTIDE SEQUENCE [LARGE SCALE GENOMIC DNA]</scope>
    <source>
        <strain evidence="13 14">Tbo3840</strain>
    </source>
</reference>
<dbReference type="EC" id="1.16.3.1" evidence="3"/>
<evidence type="ECO:0000256" key="6">
    <source>
        <dbReference type="ARBA" id="ARBA00022496"/>
    </source>
</evidence>
<dbReference type="InterPro" id="IPR017789">
    <property type="entry name" value="Frataxin"/>
</dbReference>
<dbReference type="InterPro" id="IPR036524">
    <property type="entry name" value="Frataxin/CyaY_sf"/>
</dbReference>
<keyword evidence="6" id="KW-0410">Iron transport</keyword>
<gene>
    <name evidence="13" type="ORF">B9Z19DRAFT_1102030</name>
</gene>
<dbReference type="PANTHER" id="PTHR16821:SF2">
    <property type="entry name" value="FRATAXIN, MITOCHONDRIAL"/>
    <property type="match status" value="1"/>
</dbReference>
<keyword evidence="5" id="KW-0813">Transport</keyword>
<dbReference type="STRING" id="42251.A0A2T6ZNR2"/>
<dbReference type="OrthoDB" id="1897642at2759"/>
<comment type="subcellular location">
    <subcellularLocation>
        <location evidence="1">Mitochondrion</location>
    </subcellularLocation>
</comment>
<evidence type="ECO:0000256" key="5">
    <source>
        <dbReference type="ARBA" id="ARBA00022448"/>
    </source>
</evidence>
<keyword evidence="11" id="KW-0496">Mitochondrion</keyword>
<dbReference type="EMBL" id="NESQ01000163">
    <property type="protein sequence ID" value="PUU77113.1"/>
    <property type="molecule type" value="Genomic_DNA"/>
</dbReference>
<protein>
    <recommendedName>
        <fullName evidence="3">ferroxidase</fullName>
        <ecNumber evidence="3">1.16.3.1</ecNumber>
    </recommendedName>
</protein>
<evidence type="ECO:0000256" key="8">
    <source>
        <dbReference type="ARBA" id="ARBA00023002"/>
    </source>
</evidence>
<dbReference type="PANTHER" id="PTHR16821">
    <property type="entry name" value="FRATAXIN"/>
    <property type="match status" value="1"/>
</dbReference>
<dbReference type="AlphaFoldDB" id="A0A2T6ZNR2"/>
<evidence type="ECO:0000313" key="13">
    <source>
        <dbReference type="EMBL" id="PUU77113.1"/>
    </source>
</evidence>
<evidence type="ECO:0000256" key="10">
    <source>
        <dbReference type="ARBA" id="ARBA00023065"/>
    </source>
</evidence>
<comment type="caution">
    <text evidence="13">The sequence shown here is derived from an EMBL/GenBank/DDBJ whole genome shotgun (WGS) entry which is preliminary data.</text>
</comment>
<proteinExistence type="inferred from homology"/>
<keyword evidence="4" id="KW-0409">Iron storage</keyword>
<evidence type="ECO:0000256" key="1">
    <source>
        <dbReference type="ARBA" id="ARBA00004173"/>
    </source>
</evidence>
<comment type="similarity">
    <text evidence="2">Belongs to the frataxin family.</text>
</comment>
<dbReference type="GO" id="GO:0016226">
    <property type="term" value="P:iron-sulfur cluster assembly"/>
    <property type="evidence" value="ECO:0007669"/>
    <property type="project" value="InterPro"/>
</dbReference>
<dbReference type="PROSITE" id="PS50810">
    <property type="entry name" value="FRATAXIN_2"/>
    <property type="match status" value="1"/>
</dbReference>
<dbReference type="GO" id="GO:0006879">
    <property type="term" value="P:intracellular iron ion homeostasis"/>
    <property type="evidence" value="ECO:0007669"/>
    <property type="project" value="UniProtKB-KW"/>
</dbReference>
<dbReference type="NCBIfam" id="TIGR03422">
    <property type="entry name" value="mito_frataxin"/>
    <property type="match status" value="1"/>
</dbReference>
<dbReference type="GO" id="GO:0008199">
    <property type="term" value="F:ferric iron binding"/>
    <property type="evidence" value="ECO:0007669"/>
    <property type="project" value="InterPro"/>
</dbReference>
<keyword evidence="9" id="KW-0408">Iron</keyword>
<dbReference type="GO" id="GO:0008198">
    <property type="term" value="F:ferrous iron binding"/>
    <property type="evidence" value="ECO:0007669"/>
    <property type="project" value="TreeGrafter"/>
</dbReference>
<evidence type="ECO:0000256" key="7">
    <source>
        <dbReference type="ARBA" id="ARBA00022946"/>
    </source>
</evidence>
<dbReference type="GO" id="GO:0034986">
    <property type="term" value="F:iron chaperone activity"/>
    <property type="evidence" value="ECO:0007669"/>
    <property type="project" value="TreeGrafter"/>
</dbReference>
<dbReference type="InterPro" id="IPR002908">
    <property type="entry name" value="Frataxin/CyaY"/>
</dbReference>
<dbReference type="GO" id="GO:0051537">
    <property type="term" value="F:2 iron, 2 sulfur cluster binding"/>
    <property type="evidence" value="ECO:0007669"/>
    <property type="project" value="TreeGrafter"/>
</dbReference>